<dbReference type="Gene3D" id="1.10.10.60">
    <property type="entry name" value="Homeodomain-like"/>
    <property type="match status" value="1"/>
</dbReference>
<dbReference type="AlphaFoldDB" id="A0A177SE20"/>
<evidence type="ECO:0000313" key="5">
    <source>
        <dbReference type="EMBL" id="OAI86355.1"/>
    </source>
</evidence>
<dbReference type="GO" id="GO:0005829">
    <property type="term" value="C:cytosol"/>
    <property type="evidence" value="ECO:0007669"/>
    <property type="project" value="TreeGrafter"/>
</dbReference>
<evidence type="ECO:0000256" key="1">
    <source>
        <dbReference type="ARBA" id="ARBA00023015"/>
    </source>
</evidence>
<dbReference type="Pfam" id="PF12833">
    <property type="entry name" value="HTH_18"/>
    <property type="match status" value="1"/>
</dbReference>
<comment type="caution">
    <text evidence="5">The sequence shown here is derived from an EMBL/GenBank/DDBJ whole genome shotgun (WGS) entry which is preliminary data.</text>
</comment>
<dbReference type="PANTHER" id="PTHR47894:SF1">
    <property type="entry name" value="HTH-TYPE TRANSCRIPTIONAL REGULATOR VQSM"/>
    <property type="match status" value="1"/>
</dbReference>
<dbReference type="PANTHER" id="PTHR47894">
    <property type="entry name" value="HTH-TYPE TRANSCRIPTIONAL REGULATOR GADX"/>
    <property type="match status" value="1"/>
</dbReference>
<dbReference type="InterPro" id="IPR018060">
    <property type="entry name" value="HTH_AraC"/>
</dbReference>
<organism evidence="5 6">
    <name type="scientific">Pseudomonas putida</name>
    <name type="common">Arthrobacter siderocapsulatus</name>
    <dbReference type="NCBI Taxonomy" id="303"/>
    <lineage>
        <taxon>Bacteria</taxon>
        <taxon>Pseudomonadati</taxon>
        <taxon>Pseudomonadota</taxon>
        <taxon>Gammaproteobacteria</taxon>
        <taxon>Pseudomonadales</taxon>
        <taxon>Pseudomonadaceae</taxon>
        <taxon>Pseudomonas</taxon>
    </lineage>
</organism>
<accession>A0A177SE20</accession>
<evidence type="ECO:0000313" key="6">
    <source>
        <dbReference type="Proteomes" id="UP000077752"/>
    </source>
</evidence>
<proteinExistence type="predicted"/>
<evidence type="ECO:0000256" key="2">
    <source>
        <dbReference type="ARBA" id="ARBA00023125"/>
    </source>
</evidence>
<dbReference type="Pfam" id="PF12625">
    <property type="entry name" value="Arabinose_bd"/>
    <property type="match status" value="1"/>
</dbReference>
<keyword evidence="1" id="KW-0805">Transcription regulation</keyword>
<feature type="domain" description="HTH araC/xylS-type" evidence="4">
    <location>
        <begin position="240"/>
        <end position="337"/>
    </location>
</feature>
<protein>
    <submittedName>
        <fullName evidence="5">AraC family transcriptional regulator</fullName>
    </submittedName>
</protein>
<dbReference type="SUPFAM" id="SSF46689">
    <property type="entry name" value="Homeodomain-like"/>
    <property type="match status" value="1"/>
</dbReference>
<dbReference type="EMBL" id="LUCV01000040">
    <property type="protein sequence ID" value="OAI86355.1"/>
    <property type="molecule type" value="Genomic_DNA"/>
</dbReference>
<sequence length="339" mass="38893">MSGYERDQRFIVGHYQPATLIDLALSRGIDSHRLLRGCEVFYEDLSRGTTRFSQQQFLTLIDNARRLLDADDSAFLFGQRLLPGHYGEASQTLLHARDLYQALEHLCEFHALLSPLLTPRLMLKEHYLHLYWQDACGAGNQAQFLGEACLSAVLAMSRRLVGEHLPWRIQCAWSQPRHIEQYWVYLGEEVRFDAQITLLSLPRQHIHRPLPNAAATPGLVARQACLEQLAALGGGSSFLDLLFDHLHAHIHEPINLDRVAAAFGISPTTFKRKLSKHGTHFQQQLDLVRRHVALYLYQMKGYTNEEVCNYLRFSDTTNFRRSFKRWTGLTPSGLARWFG</sequence>
<keyword evidence="3" id="KW-0804">Transcription</keyword>
<gene>
    <name evidence="5" type="ORF">AYO28_01300</name>
</gene>
<name>A0A177SE20_PSEPU</name>
<dbReference type="InterPro" id="IPR009057">
    <property type="entry name" value="Homeodomain-like_sf"/>
</dbReference>
<dbReference type="GO" id="GO:0000976">
    <property type="term" value="F:transcription cis-regulatory region binding"/>
    <property type="evidence" value="ECO:0007669"/>
    <property type="project" value="TreeGrafter"/>
</dbReference>
<reference evidence="5 6" key="1">
    <citation type="submission" date="2016-03" db="EMBL/GenBank/DDBJ databases">
        <title>Draft Genome Assembly of Pseudomonas putida strain CBF10-2.</title>
        <authorList>
            <person name="Iyer R.S."/>
            <person name="Damania A."/>
        </authorList>
    </citation>
    <scope>NUCLEOTIDE SEQUENCE [LARGE SCALE GENOMIC DNA]</scope>
    <source>
        <strain evidence="5 6">CBF10-2</strain>
    </source>
</reference>
<keyword evidence="2" id="KW-0238">DNA-binding</keyword>
<dbReference type="PROSITE" id="PS01124">
    <property type="entry name" value="HTH_ARAC_FAMILY_2"/>
    <property type="match status" value="1"/>
</dbReference>
<dbReference type="GO" id="GO:0003700">
    <property type="term" value="F:DNA-binding transcription factor activity"/>
    <property type="evidence" value="ECO:0007669"/>
    <property type="project" value="InterPro"/>
</dbReference>
<dbReference type="RefSeq" id="WP_064304194.1">
    <property type="nucleotide sequence ID" value="NZ_LUCV01000040.1"/>
</dbReference>
<evidence type="ECO:0000256" key="3">
    <source>
        <dbReference type="ARBA" id="ARBA00023163"/>
    </source>
</evidence>
<dbReference type="InterPro" id="IPR032687">
    <property type="entry name" value="AraC-type_N"/>
</dbReference>
<evidence type="ECO:0000259" key="4">
    <source>
        <dbReference type="PROSITE" id="PS01124"/>
    </source>
</evidence>
<dbReference type="SMART" id="SM00342">
    <property type="entry name" value="HTH_ARAC"/>
    <property type="match status" value="1"/>
</dbReference>
<dbReference type="Proteomes" id="UP000077752">
    <property type="component" value="Unassembled WGS sequence"/>
</dbReference>